<dbReference type="EMBL" id="WWEQ01000035">
    <property type="protein sequence ID" value="MYM20093.1"/>
    <property type="molecule type" value="Genomic_DNA"/>
</dbReference>
<evidence type="ECO:0000259" key="2">
    <source>
        <dbReference type="Pfam" id="PF02481"/>
    </source>
</evidence>
<comment type="similarity">
    <text evidence="1">Belongs to the DprA/Smf family.</text>
</comment>
<evidence type="ECO:0000256" key="1">
    <source>
        <dbReference type="ARBA" id="ARBA00006525"/>
    </source>
</evidence>
<proteinExistence type="inferred from homology"/>
<dbReference type="PANTHER" id="PTHR43022">
    <property type="entry name" value="PROTEIN SMF"/>
    <property type="match status" value="1"/>
</dbReference>
<dbReference type="Pfam" id="PF02481">
    <property type="entry name" value="DNA_processg_A"/>
    <property type="match status" value="1"/>
</dbReference>
<sequence>MSTAVPVEETTEAVADLLRIAEPGDRLLGAAVAQLGAAEARDRIVAPRSDDVEAVLHAAGIHGLEASGAAAALAVERWRTRRAELDAARDLRIMARLGARLLVPGDADWPRGLDDLGLDAPLGLWARGPGSLARLCSGSVALVGSRAADDYGIHLAKSLAFDAVGAGRTVLSGGAYGIDAAAHTAALVGAHGASHGGTDGGVGAGGAGTVAFMAGGVDRFYPRGNDALLSRIAEDWIVVSEAPPGGTAMRHRFLLRNRIIAACAAATVVVQAGWRSGAINTANRAAELLRPVGAVPGPVTSTSSAGCHRLIREGAAVLITGYADLAELVDDIDPTAGRANEDAQAPLRATDDLSTEELRVYSALPTRRGAEISALAVRAGLDPRTAMATVAGLELAGLARRGDHGWTKARP</sequence>
<name>A0A6N9H800_9MICO</name>
<keyword evidence="4" id="KW-1185">Reference proteome</keyword>
<gene>
    <name evidence="3" type="ORF">GSY69_08975</name>
</gene>
<evidence type="ECO:0000313" key="3">
    <source>
        <dbReference type="EMBL" id="MYM20093.1"/>
    </source>
</evidence>
<dbReference type="RefSeq" id="WP_160953515.1">
    <property type="nucleotide sequence ID" value="NZ_WWEQ01000035.1"/>
</dbReference>
<protein>
    <submittedName>
        <fullName evidence="3">DNA-protecting protein DprA</fullName>
    </submittedName>
</protein>
<dbReference type="Proteomes" id="UP000469215">
    <property type="component" value="Unassembled WGS sequence"/>
</dbReference>
<organism evidence="3 4">
    <name type="scientific">Brevibacterium rongguiense</name>
    <dbReference type="NCBI Taxonomy" id="2695267"/>
    <lineage>
        <taxon>Bacteria</taxon>
        <taxon>Bacillati</taxon>
        <taxon>Actinomycetota</taxon>
        <taxon>Actinomycetes</taxon>
        <taxon>Micrococcales</taxon>
        <taxon>Brevibacteriaceae</taxon>
        <taxon>Brevibacterium</taxon>
    </lineage>
</organism>
<dbReference type="GO" id="GO:0009294">
    <property type="term" value="P:DNA-mediated transformation"/>
    <property type="evidence" value="ECO:0007669"/>
    <property type="project" value="InterPro"/>
</dbReference>
<accession>A0A6N9H800</accession>
<dbReference type="InterPro" id="IPR057666">
    <property type="entry name" value="DrpA_SLOG"/>
</dbReference>
<dbReference type="AlphaFoldDB" id="A0A6N9H800"/>
<feature type="domain" description="Smf/DprA SLOG" evidence="2">
    <location>
        <begin position="101"/>
        <end position="327"/>
    </location>
</feature>
<evidence type="ECO:0000313" key="4">
    <source>
        <dbReference type="Proteomes" id="UP000469215"/>
    </source>
</evidence>
<reference evidence="3 4" key="1">
    <citation type="submission" date="2020-01" db="EMBL/GenBank/DDBJ databases">
        <authorList>
            <person name="Deng T."/>
        </authorList>
    </citation>
    <scope>NUCLEOTIDE SEQUENCE [LARGE SCALE GENOMIC DNA]</scope>
    <source>
        <strain evidence="3 4">5221</strain>
    </source>
</reference>
<dbReference type="Gene3D" id="3.40.50.450">
    <property type="match status" value="1"/>
</dbReference>
<dbReference type="InterPro" id="IPR003488">
    <property type="entry name" value="DprA"/>
</dbReference>
<dbReference type="SUPFAM" id="SSF102405">
    <property type="entry name" value="MCP/YpsA-like"/>
    <property type="match status" value="1"/>
</dbReference>
<dbReference type="PANTHER" id="PTHR43022:SF1">
    <property type="entry name" value="PROTEIN SMF"/>
    <property type="match status" value="1"/>
</dbReference>
<comment type="caution">
    <text evidence="3">The sequence shown here is derived from an EMBL/GenBank/DDBJ whole genome shotgun (WGS) entry which is preliminary data.</text>
</comment>